<sequence>MMKGPEDPVDHTRTTRPHAGEAMKDNRNMPALVLIGLGVVMFVACLFGFATGNTGVGVVLAVLAAVGLLAGGLWLAIAHLRVRRIEERWYAEHPEVTRQAPNS</sequence>
<keyword evidence="2" id="KW-0472">Membrane</keyword>
<protein>
    <submittedName>
        <fullName evidence="3">UsfY protein</fullName>
    </submittedName>
</protein>
<feature type="transmembrane region" description="Helical" evidence="2">
    <location>
        <begin position="31"/>
        <end position="50"/>
    </location>
</feature>
<keyword evidence="2" id="KW-0812">Transmembrane</keyword>
<dbReference type="EMBL" id="CTEF01000001">
    <property type="protein sequence ID" value="CQD05436.1"/>
    <property type="molecule type" value="Genomic_DNA"/>
</dbReference>
<dbReference type="OrthoDB" id="4741344at2"/>
<organism evidence="3 4">
    <name type="scientific">Mycolicibacterium conceptionense</name>
    <dbReference type="NCBI Taxonomy" id="451644"/>
    <lineage>
        <taxon>Bacteria</taxon>
        <taxon>Bacillati</taxon>
        <taxon>Actinomycetota</taxon>
        <taxon>Actinomycetes</taxon>
        <taxon>Mycobacteriales</taxon>
        <taxon>Mycobacteriaceae</taxon>
        <taxon>Mycolicibacterium</taxon>
    </lineage>
</organism>
<feature type="region of interest" description="Disordered" evidence="1">
    <location>
        <begin position="1"/>
        <end position="23"/>
    </location>
</feature>
<feature type="transmembrane region" description="Helical" evidence="2">
    <location>
        <begin position="56"/>
        <end position="78"/>
    </location>
</feature>
<proteinExistence type="predicted"/>
<gene>
    <name evidence="3" type="ORF">BN970_00980</name>
</gene>
<dbReference type="Proteomes" id="UP000182227">
    <property type="component" value="Unassembled WGS sequence"/>
</dbReference>
<evidence type="ECO:0000313" key="3">
    <source>
        <dbReference type="EMBL" id="CQD05436.1"/>
    </source>
</evidence>
<keyword evidence="2" id="KW-1133">Transmembrane helix</keyword>
<evidence type="ECO:0000313" key="4">
    <source>
        <dbReference type="Proteomes" id="UP000182227"/>
    </source>
</evidence>
<accession>A0A0U1D1Q9</accession>
<evidence type="ECO:0000256" key="2">
    <source>
        <dbReference type="SAM" id="Phobius"/>
    </source>
</evidence>
<reference evidence="3 4" key="1">
    <citation type="submission" date="2015-03" db="EMBL/GenBank/DDBJ databases">
        <authorList>
            <person name="Murphy D."/>
        </authorList>
    </citation>
    <scope>NUCLEOTIDE SEQUENCE [LARGE SCALE GENOMIC DNA]</scope>
    <source>
        <strain evidence="3 4">D16</strain>
    </source>
</reference>
<dbReference type="AlphaFoldDB" id="A0A0U1D1Q9"/>
<dbReference type="NCBIfam" id="NF041247">
    <property type="entry name" value="UsfY"/>
    <property type="match status" value="1"/>
</dbReference>
<evidence type="ECO:0000256" key="1">
    <source>
        <dbReference type="SAM" id="MobiDB-lite"/>
    </source>
</evidence>
<name>A0A0U1D1Q9_9MYCO</name>
<dbReference type="InterPro" id="IPR049606">
    <property type="entry name" value="UsfY-like"/>
</dbReference>